<reference evidence="5 6" key="1">
    <citation type="submission" date="2009-11" db="EMBL/GenBank/DDBJ databases">
        <title>Annotation of Allomyces macrogynus ATCC 38327.</title>
        <authorList>
            <consortium name="The Broad Institute Genome Sequencing Platform"/>
            <person name="Russ C."/>
            <person name="Cuomo C."/>
            <person name="Burger G."/>
            <person name="Gray M.W."/>
            <person name="Holland P.W.H."/>
            <person name="King N."/>
            <person name="Lang F.B.F."/>
            <person name="Roger A.J."/>
            <person name="Ruiz-Trillo I."/>
            <person name="Young S.K."/>
            <person name="Zeng Q."/>
            <person name="Gargeya S."/>
            <person name="Fitzgerald M."/>
            <person name="Haas B."/>
            <person name="Abouelleil A."/>
            <person name="Alvarado L."/>
            <person name="Arachchi H.M."/>
            <person name="Berlin A."/>
            <person name="Chapman S.B."/>
            <person name="Gearin G."/>
            <person name="Goldberg J."/>
            <person name="Griggs A."/>
            <person name="Gujja S."/>
            <person name="Hansen M."/>
            <person name="Heiman D."/>
            <person name="Howarth C."/>
            <person name="Larimer J."/>
            <person name="Lui A."/>
            <person name="MacDonald P.J.P."/>
            <person name="McCowen C."/>
            <person name="Montmayeur A."/>
            <person name="Murphy C."/>
            <person name="Neiman D."/>
            <person name="Pearson M."/>
            <person name="Priest M."/>
            <person name="Roberts A."/>
            <person name="Saif S."/>
            <person name="Shea T."/>
            <person name="Sisk P."/>
            <person name="Stolte C."/>
            <person name="Sykes S."/>
            <person name="Wortman J."/>
            <person name="Nusbaum C."/>
            <person name="Birren B."/>
        </authorList>
    </citation>
    <scope>NUCLEOTIDE SEQUENCE [LARGE SCALE GENOMIC DNA]</scope>
    <source>
        <strain evidence="5 6">ATCC 38327</strain>
    </source>
</reference>
<feature type="repeat" description="ANK" evidence="3">
    <location>
        <begin position="101"/>
        <end position="133"/>
    </location>
</feature>
<dbReference type="SMART" id="SM00248">
    <property type="entry name" value="ANK"/>
    <property type="match status" value="4"/>
</dbReference>
<feature type="repeat" description="ANK" evidence="3">
    <location>
        <begin position="68"/>
        <end position="100"/>
    </location>
</feature>
<keyword evidence="1" id="KW-0677">Repeat</keyword>
<dbReference type="Gene3D" id="1.25.40.20">
    <property type="entry name" value="Ankyrin repeat-containing domain"/>
    <property type="match status" value="1"/>
</dbReference>
<sequence>MLVACIRSAGKDPALLAELVSKFPPATIAARDRDGWTPLQIAAKYADADRVRVVLATGIADPNDMGPERWGALHIAAYDGHVDVVRALVEHGADVRQVGREGMAPAHAAAQLARVDVLDVLVANGADMMQTDAEGWTPLAWGVAQAEDLAAVAHVLELTGADAARAFRTAAGESLVDVALQNRRVEHAVMLLQEGVRAVATMGVADAPETWVDALNAAFDGARIAAMVQARVDEEVEKWRKAHAHLTANTAPPWTTAAAAAAPPVPVPAVVAIEGDTTKILAGSSDDEIPSVSGSANYDDSDDSNWPYPRPPIQCVTRTDAARVLQAALDSHLGAAADVRTYASSDAGAFLAARYDASPRIESAIGALESLRTGAGMDALATTVATLREVAAAAAGTPQMDLARSLAAFRTYLAKFVDPVIDGARTVAQLQRDDMHLRAMDTDAAKDWKRFTQLTSDKNYLAAITAETHWFTKSLELVQRRGDLKRRVEVALAKHRKLLSEIESAAACADEDAAAIAIQVREQDRGLQARLDALQAVRDRVRQAVADLRDDWTARLVVAGQGNPRRAAATASSARDDQAADDDDAPPGAPWLLEFCALFLSMRGARNDDAPHAVVAQMLDWYTDRKAAEAMAAHAVVGACLGVVRAHARAAQLAAQAVSEAFAATQASVATGVNALQGEAVALHSAIPAGHAALHVRLLDALVKCKKNIADHTKDLNDVSRRRERAFNARRVGEVEQCAADMGALDMLVAKEKARHAQLEDLVQRAFAAVAPHLSAERVEEVRDEYRALGLAVRSHAGASGHDRAATRAAFRRRSGRGEAADVDVLPPPPPQTPTPATTSGVKRARTRPSLLRRNSSMPVRVGAATPGSDGGNETDDMDATPSASSGAQVPEYDDDFDEERAAKRARGADGNVVATPRRRIPASELAARRRQRIADRASRSAIGSGVLDVMLAVPRAVAQWTAAWWTGTAPLPAEDENDEEEEESREVDATEEDEDDEEEEKEGDSSGGDGGMYPSVQATAATPTTTGPRVVRGVSVRRTGGGDAGAPPSPSFD</sequence>
<name>A0A0L0T4T0_ALLM3</name>
<dbReference type="VEuPathDB" id="FungiDB:AMAG_20027"/>
<dbReference type="Pfam" id="PF12796">
    <property type="entry name" value="Ank_2"/>
    <property type="match status" value="1"/>
</dbReference>
<dbReference type="PROSITE" id="PS50297">
    <property type="entry name" value="ANK_REP_REGION"/>
    <property type="match status" value="2"/>
</dbReference>
<organism evidence="5 6">
    <name type="scientific">Allomyces macrogynus (strain ATCC 38327)</name>
    <name type="common">Allomyces javanicus var. macrogynus</name>
    <dbReference type="NCBI Taxonomy" id="578462"/>
    <lineage>
        <taxon>Eukaryota</taxon>
        <taxon>Fungi</taxon>
        <taxon>Fungi incertae sedis</taxon>
        <taxon>Blastocladiomycota</taxon>
        <taxon>Blastocladiomycetes</taxon>
        <taxon>Blastocladiales</taxon>
        <taxon>Blastocladiaceae</taxon>
        <taxon>Allomyces</taxon>
    </lineage>
</organism>
<gene>
    <name evidence="5" type="ORF">AMAG_20027</name>
</gene>
<dbReference type="PROSITE" id="PS50088">
    <property type="entry name" value="ANK_REPEAT"/>
    <property type="match status" value="2"/>
</dbReference>
<feature type="compositionally biased region" description="Low complexity" evidence="4">
    <location>
        <begin position="1023"/>
        <end position="1039"/>
    </location>
</feature>
<accession>A0A0L0T4T0</accession>
<dbReference type="InterPro" id="IPR002110">
    <property type="entry name" value="Ankyrin_rpt"/>
</dbReference>
<feature type="region of interest" description="Disordered" evidence="4">
    <location>
        <begin position="795"/>
        <end position="916"/>
    </location>
</feature>
<evidence type="ECO:0000313" key="5">
    <source>
        <dbReference type="EMBL" id="KNE69716.1"/>
    </source>
</evidence>
<dbReference type="eggNOG" id="KOG4177">
    <property type="taxonomic scope" value="Eukaryota"/>
</dbReference>
<feature type="region of interest" description="Disordered" evidence="4">
    <location>
        <begin position="970"/>
        <end position="1054"/>
    </location>
</feature>
<dbReference type="SUPFAM" id="SSF48403">
    <property type="entry name" value="Ankyrin repeat"/>
    <property type="match status" value="1"/>
</dbReference>
<dbReference type="EMBL" id="GG745362">
    <property type="protein sequence ID" value="KNE69716.1"/>
    <property type="molecule type" value="Genomic_DNA"/>
</dbReference>
<feature type="compositionally biased region" description="Acidic residues" evidence="4">
    <location>
        <begin position="974"/>
        <end position="1003"/>
    </location>
</feature>
<evidence type="ECO:0000256" key="2">
    <source>
        <dbReference type="ARBA" id="ARBA00023043"/>
    </source>
</evidence>
<dbReference type="OrthoDB" id="20872at2759"/>
<dbReference type="AlphaFoldDB" id="A0A0L0T4T0"/>
<keyword evidence="2 3" id="KW-0040">ANK repeat</keyword>
<dbReference type="Proteomes" id="UP000054350">
    <property type="component" value="Unassembled WGS sequence"/>
</dbReference>
<keyword evidence="6" id="KW-1185">Reference proteome</keyword>
<reference evidence="6" key="2">
    <citation type="submission" date="2009-11" db="EMBL/GenBank/DDBJ databases">
        <title>The Genome Sequence of Allomyces macrogynus strain ATCC 38327.</title>
        <authorList>
            <consortium name="The Broad Institute Genome Sequencing Platform"/>
            <person name="Russ C."/>
            <person name="Cuomo C."/>
            <person name="Shea T."/>
            <person name="Young S.K."/>
            <person name="Zeng Q."/>
            <person name="Koehrsen M."/>
            <person name="Haas B."/>
            <person name="Borodovsky M."/>
            <person name="Guigo R."/>
            <person name="Alvarado L."/>
            <person name="Berlin A."/>
            <person name="Borenstein D."/>
            <person name="Chen Z."/>
            <person name="Engels R."/>
            <person name="Freedman E."/>
            <person name="Gellesch M."/>
            <person name="Goldberg J."/>
            <person name="Griggs A."/>
            <person name="Gujja S."/>
            <person name="Heiman D."/>
            <person name="Hepburn T."/>
            <person name="Howarth C."/>
            <person name="Jen D."/>
            <person name="Larson L."/>
            <person name="Lewis B."/>
            <person name="Mehta T."/>
            <person name="Park D."/>
            <person name="Pearson M."/>
            <person name="Roberts A."/>
            <person name="Saif S."/>
            <person name="Shenoy N."/>
            <person name="Sisk P."/>
            <person name="Stolte C."/>
            <person name="Sykes S."/>
            <person name="Walk T."/>
            <person name="White J."/>
            <person name="Yandava C."/>
            <person name="Burger G."/>
            <person name="Gray M.W."/>
            <person name="Holland P.W.H."/>
            <person name="King N."/>
            <person name="Lang F.B.F."/>
            <person name="Roger A.J."/>
            <person name="Ruiz-Trillo I."/>
            <person name="Lander E."/>
            <person name="Nusbaum C."/>
        </authorList>
    </citation>
    <scope>NUCLEOTIDE SEQUENCE [LARGE SCALE GENOMIC DNA]</scope>
    <source>
        <strain evidence="6">ATCC 38327</strain>
    </source>
</reference>
<feature type="region of interest" description="Disordered" evidence="4">
    <location>
        <begin position="282"/>
        <end position="305"/>
    </location>
</feature>
<dbReference type="STRING" id="578462.A0A0L0T4T0"/>
<evidence type="ECO:0000313" key="6">
    <source>
        <dbReference type="Proteomes" id="UP000054350"/>
    </source>
</evidence>
<dbReference type="PANTHER" id="PTHR24173">
    <property type="entry name" value="ANKYRIN REPEAT CONTAINING"/>
    <property type="match status" value="1"/>
</dbReference>
<proteinExistence type="predicted"/>
<evidence type="ECO:0000256" key="3">
    <source>
        <dbReference type="PROSITE-ProRule" id="PRU00023"/>
    </source>
</evidence>
<dbReference type="PANTHER" id="PTHR24173:SF74">
    <property type="entry name" value="ANKYRIN REPEAT DOMAIN-CONTAINING PROTEIN 16"/>
    <property type="match status" value="1"/>
</dbReference>
<protein>
    <submittedName>
        <fullName evidence="5">Uncharacterized protein</fullName>
    </submittedName>
</protein>
<evidence type="ECO:0000256" key="4">
    <source>
        <dbReference type="SAM" id="MobiDB-lite"/>
    </source>
</evidence>
<evidence type="ECO:0000256" key="1">
    <source>
        <dbReference type="ARBA" id="ARBA00022737"/>
    </source>
</evidence>
<dbReference type="InterPro" id="IPR036770">
    <property type="entry name" value="Ankyrin_rpt-contain_sf"/>
</dbReference>